<feature type="domain" description="Peptidase S1" evidence="2">
    <location>
        <begin position="178"/>
        <end position="466"/>
    </location>
</feature>
<dbReference type="PANTHER" id="PTHR24260:SF143">
    <property type="entry name" value="SERINE PROTEASE GD-LIKE PROTEIN"/>
    <property type="match status" value="1"/>
</dbReference>
<dbReference type="InterPro" id="IPR009003">
    <property type="entry name" value="Peptidase_S1_PA"/>
</dbReference>
<name>A0A7R8ZAV6_TIMDO</name>
<dbReference type="InterPro" id="IPR051333">
    <property type="entry name" value="CLIP_Serine_Protease"/>
</dbReference>
<gene>
    <name evidence="3" type="ORF">TDIB3V08_LOCUS4748</name>
</gene>
<dbReference type="PROSITE" id="PS50240">
    <property type="entry name" value="TRYPSIN_DOM"/>
    <property type="match status" value="1"/>
</dbReference>
<dbReference type="SUPFAM" id="SSF50494">
    <property type="entry name" value="Trypsin-like serine proteases"/>
    <property type="match status" value="1"/>
</dbReference>
<dbReference type="InterPro" id="IPR043504">
    <property type="entry name" value="Peptidase_S1_PA_chymotrypsin"/>
</dbReference>
<dbReference type="AlphaFoldDB" id="A0A7R8ZAV6"/>
<protein>
    <recommendedName>
        <fullName evidence="2">Peptidase S1 domain-containing protein</fullName>
    </recommendedName>
</protein>
<dbReference type="SMART" id="SM00020">
    <property type="entry name" value="Tryp_SPc"/>
    <property type="match status" value="1"/>
</dbReference>
<evidence type="ECO:0000259" key="2">
    <source>
        <dbReference type="PROSITE" id="PS50240"/>
    </source>
</evidence>
<feature type="chain" id="PRO_5031262182" description="Peptidase S1 domain-containing protein" evidence="1">
    <location>
        <begin position="19"/>
        <end position="466"/>
    </location>
</feature>
<evidence type="ECO:0000256" key="1">
    <source>
        <dbReference type="SAM" id="SignalP"/>
    </source>
</evidence>
<feature type="signal peptide" evidence="1">
    <location>
        <begin position="1"/>
        <end position="18"/>
    </location>
</feature>
<sequence>MLLTVMLFLESAIHLTTSQPASPCPSVFQYQLDEKGIWWGMVLVTPVPSNVLLKVSVEMFVHASLPSKYAGKLLLKDGKEKVAERIVRGDSQPIVYQILFPTQNPLPVINMITANEKRICIGSQGWIQEVEWLKGGKSTGWGLESRLKEGGGCMGQNDKYRGIRPLALLSASLKPILWDGGREGERCGVASQPTKVSFRTNKNRWITETVDGASYQIGPSNTLLASSPTTDKKLKIFLPFQFRHLYTPYELSTAHCLRYRERVELTIETLVVYLGRFNLKKFSEQDAQQVELEQLAIHPDYDSYKYDADLAVLVMKRSIVYNTFIQPICLWDRSPNLGPIVGKFGTVVGWGRDENGNKVTPKPRMAQIPIVTQEECLRSKNDFVFLTSNRTFCAGSRNGTGPCNGDSGSGFILPLPDGTGSGKRWYLRGVVSLSLLDSSTWSCDLNQFVVYTDVAKYATWIQQFRT</sequence>
<dbReference type="CDD" id="cd00190">
    <property type="entry name" value="Tryp_SPc"/>
    <property type="match status" value="1"/>
</dbReference>
<dbReference type="Pfam" id="PF16030">
    <property type="entry name" value="GD_N"/>
    <property type="match status" value="1"/>
</dbReference>
<dbReference type="GO" id="GO:0006508">
    <property type="term" value="P:proteolysis"/>
    <property type="evidence" value="ECO:0007669"/>
    <property type="project" value="InterPro"/>
</dbReference>
<dbReference type="PANTHER" id="PTHR24260">
    <property type="match status" value="1"/>
</dbReference>
<evidence type="ECO:0000313" key="3">
    <source>
        <dbReference type="EMBL" id="CAD7198467.1"/>
    </source>
</evidence>
<proteinExistence type="predicted"/>
<dbReference type="Pfam" id="PF00089">
    <property type="entry name" value="Trypsin"/>
    <property type="match status" value="1"/>
</dbReference>
<accession>A0A7R8ZAV6</accession>
<dbReference type="InterPro" id="IPR031986">
    <property type="entry name" value="GD_N"/>
</dbReference>
<dbReference type="InterPro" id="IPR001254">
    <property type="entry name" value="Trypsin_dom"/>
</dbReference>
<reference evidence="3" key="1">
    <citation type="submission" date="2020-11" db="EMBL/GenBank/DDBJ databases">
        <authorList>
            <person name="Tran Van P."/>
        </authorList>
    </citation>
    <scope>NUCLEOTIDE SEQUENCE</scope>
</reference>
<organism evidence="3">
    <name type="scientific">Timema douglasi</name>
    <name type="common">Walking stick</name>
    <dbReference type="NCBI Taxonomy" id="61478"/>
    <lineage>
        <taxon>Eukaryota</taxon>
        <taxon>Metazoa</taxon>
        <taxon>Ecdysozoa</taxon>
        <taxon>Arthropoda</taxon>
        <taxon>Hexapoda</taxon>
        <taxon>Insecta</taxon>
        <taxon>Pterygota</taxon>
        <taxon>Neoptera</taxon>
        <taxon>Polyneoptera</taxon>
        <taxon>Phasmatodea</taxon>
        <taxon>Timematodea</taxon>
        <taxon>Timematoidea</taxon>
        <taxon>Timematidae</taxon>
        <taxon>Timema</taxon>
    </lineage>
</organism>
<dbReference type="Gene3D" id="2.40.10.10">
    <property type="entry name" value="Trypsin-like serine proteases"/>
    <property type="match status" value="1"/>
</dbReference>
<dbReference type="EMBL" id="OA566202">
    <property type="protein sequence ID" value="CAD7198467.1"/>
    <property type="molecule type" value="Genomic_DNA"/>
</dbReference>
<keyword evidence="1" id="KW-0732">Signal</keyword>
<dbReference type="GO" id="GO:0004252">
    <property type="term" value="F:serine-type endopeptidase activity"/>
    <property type="evidence" value="ECO:0007669"/>
    <property type="project" value="InterPro"/>
</dbReference>